<comment type="caution">
    <text evidence="1">The sequence shown here is derived from an EMBL/GenBank/DDBJ whole genome shotgun (WGS) entry which is preliminary data.</text>
</comment>
<accession>A0A0V8M0N7</accession>
<reference evidence="1" key="1">
    <citation type="journal article" date="2015" name="Sci. Rep.">
        <title>A comparative genomics and reductive dehalogenase gene transcription study of two chloroethene-respiring bacteria, Dehalococcoides mccartyi strains MB and 11a.</title>
        <authorList>
            <person name="Low A."/>
            <person name="Shen Z."/>
            <person name="Cheng D."/>
            <person name="Rogers M.J."/>
            <person name="Lee P.K."/>
            <person name="He J."/>
        </authorList>
    </citation>
    <scope>NUCLEOTIDE SEQUENCE [LARGE SCALE GENOMIC DNA]</scope>
    <source>
        <strain evidence="1">MB</strain>
    </source>
</reference>
<proteinExistence type="predicted"/>
<protein>
    <submittedName>
        <fullName evidence="1">Uncharacterized protein</fullName>
    </submittedName>
</protein>
<dbReference type="Proteomes" id="UP000053577">
    <property type="component" value="Unassembled WGS sequence"/>
</dbReference>
<organism evidence="1">
    <name type="scientific">Dehalococcoides mccartyi</name>
    <dbReference type="NCBI Taxonomy" id="61435"/>
    <lineage>
        <taxon>Bacteria</taxon>
        <taxon>Bacillati</taxon>
        <taxon>Chloroflexota</taxon>
        <taxon>Dehalococcoidia</taxon>
        <taxon>Dehalococcoidales</taxon>
        <taxon>Dehalococcoidaceae</taxon>
        <taxon>Dehalococcoides</taxon>
    </lineage>
</organism>
<dbReference type="PATRIC" id="fig|61435.5.peg.1298"/>
<sequence length="232" mass="26846">MKYSKIGYNQDNKSVDITIFKNTKIRLELDDIMSTPQAIQPDGISSTLEFGMPKILSRHNVHVLMFEIAKKHRNNALGVKDKSFNLEIKDSMIAILFCFTCLEAYINLLGNDFNLDTDWDKKSYTSIEKKLLEVSKAITSVKKIKTEVEEDSELFNSFKKLKYIREKYIVHKKPKYQEVIKTSYGNTDEIITVINAQNADWACHLVQRIVLSLGCCIEKREYIDWVNSDNDS</sequence>
<gene>
    <name evidence="1" type="ORF">DA01_06595</name>
</gene>
<dbReference type="AlphaFoldDB" id="A0A0V8M0N7"/>
<name>A0A0V8M0N7_9CHLR</name>
<evidence type="ECO:0000313" key="1">
    <source>
        <dbReference type="EMBL" id="KSV17264.1"/>
    </source>
</evidence>
<dbReference type="EMBL" id="JGYD01000025">
    <property type="protein sequence ID" value="KSV17264.1"/>
    <property type="molecule type" value="Genomic_DNA"/>
</dbReference>